<dbReference type="Proteomes" id="UP000255201">
    <property type="component" value="Unassembled WGS sequence"/>
</dbReference>
<sequence>MKIFLENLYHSDCYFLPIRDNQQDLVGVELITHFSSEDGTVRIPTSRVIAQLTEEQHWQLFSEQLELLKSCQHFFIQHKLFAWLNLTPQVATLLLDRDNYAGELLKYPFIELLINENYPHLNEGKDNRDLLSLSQMYPLVLGNLGAGNSTMKAVFDGLFTRVMLDKSFIQQQITHRSFEPFIRAIQAQISPCCNCIIAGGIDTPEIMAQITPFDFHALPGMPVACRSCKSDNDVGSAITLLFAGV</sequence>
<organism evidence="1 2">
    <name type="scientific">Escherichia coli</name>
    <dbReference type="NCBI Taxonomy" id="562"/>
    <lineage>
        <taxon>Bacteria</taxon>
        <taxon>Pseudomonadati</taxon>
        <taxon>Pseudomonadota</taxon>
        <taxon>Gammaproteobacteria</taxon>
        <taxon>Enterobacterales</taxon>
        <taxon>Enterobacteriaceae</taxon>
        <taxon>Escherichia</taxon>
    </lineage>
</organism>
<dbReference type="InterPro" id="IPR035919">
    <property type="entry name" value="EAL_sf"/>
</dbReference>
<reference evidence="1 2" key="1">
    <citation type="submission" date="2018-06" db="EMBL/GenBank/DDBJ databases">
        <authorList>
            <consortium name="Pathogen Informatics"/>
            <person name="Doyle S."/>
        </authorList>
    </citation>
    <scope>NUCLEOTIDE SEQUENCE [LARGE SCALE GENOMIC DNA]</scope>
    <source>
        <strain evidence="1 2">NCTC10764</strain>
    </source>
</reference>
<evidence type="ECO:0000313" key="2">
    <source>
        <dbReference type="Proteomes" id="UP000255201"/>
    </source>
</evidence>
<proteinExistence type="predicted"/>
<name>A0A376J996_ECOLX</name>
<dbReference type="SUPFAM" id="SSF141868">
    <property type="entry name" value="EAL domain-like"/>
    <property type="match status" value="1"/>
</dbReference>
<accession>A0A376J996</accession>
<dbReference type="AlphaFoldDB" id="A0A376J996"/>
<gene>
    <name evidence="1" type="primary">cdgR</name>
    <name evidence="1" type="ORF">NCTC10764_01899</name>
</gene>
<evidence type="ECO:0000313" key="1">
    <source>
        <dbReference type="EMBL" id="STE55357.1"/>
    </source>
</evidence>
<dbReference type="EMBL" id="UFZL01000001">
    <property type="protein sequence ID" value="STE55357.1"/>
    <property type="molecule type" value="Genomic_DNA"/>
</dbReference>
<dbReference type="Gene3D" id="3.20.20.450">
    <property type="entry name" value="EAL domain"/>
    <property type="match status" value="1"/>
</dbReference>
<protein>
    <submittedName>
        <fullName evidence="1">Putative diguanylate phosphodiesterase</fullName>
    </submittedName>
</protein>